<organism evidence="6 7">
    <name type="scientific">Rehmannia glutinosa</name>
    <name type="common">Chinese foxglove</name>
    <dbReference type="NCBI Taxonomy" id="99300"/>
    <lineage>
        <taxon>Eukaryota</taxon>
        <taxon>Viridiplantae</taxon>
        <taxon>Streptophyta</taxon>
        <taxon>Embryophyta</taxon>
        <taxon>Tracheophyta</taxon>
        <taxon>Spermatophyta</taxon>
        <taxon>Magnoliopsida</taxon>
        <taxon>eudicotyledons</taxon>
        <taxon>Gunneridae</taxon>
        <taxon>Pentapetalae</taxon>
        <taxon>asterids</taxon>
        <taxon>lamiids</taxon>
        <taxon>Lamiales</taxon>
        <taxon>Orobanchaceae</taxon>
        <taxon>Rehmannieae</taxon>
        <taxon>Rehmannia</taxon>
    </lineage>
</organism>
<evidence type="ECO:0000256" key="2">
    <source>
        <dbReference type="ARBA" id="ARBA00009993"/>
    </source>
</evidence>
<dbReference type="InterPro" id="IPR016073">
    <property type="entry name" value="Skp1_comp_POZ"/>
</dbReference>
<protein>
    <recommendedName>
        <fullName evidence="8">SKP1-like protein</fullName>
    </recommendedName>
</protein>
<feature type="domain" description="SKP1 component POZ" evidence="5">
    <location>
        <begin position="51"/>
        <end position="109"/>
    </location>
</feature>
<proteinExistence type="inferred from homology"/>
<dbReference type="PANTHER" id="PTHR11165">
    <property type="entry name" value="SKP1"/>
    <property type="match status" value="1"/>
</dbReference>
<comment type="caution">
    <text evidence="6">The sequence shown here is derived from an EMBL/GenBank/DDBJ whole genome shotgun (WGS) entry which is preliminary data.</text>
</comment>
<keyword evidence="7" id="KW-1185">Reference proteome</keyword>
<evidence type="ECO:0000256" key="3">
    <source>
        <dbReference type="ARBA" id="ARBA00022786"/>
    </source>
</evidence>
<dbReference type="Pfam" id="PF03931">
    <property type="entry name" value="Skp1_POZ"/>
    <property type="match status" value="1"/>
</dbReference>
<dbReference type="SUPFAM" id="SSF54695">
    <property type="entry name" value="POZ domain"/>
    <property type="match status" value="1"/>
</dbReference>
<dbReference type="EMBL" id="JABTTQ020000013">
    <property type="protein sequence ID" value="KAK6142857.1"/>
    <property type="molecule type" value="Genomic_DNA"/>
</dbReference>
<dbReference type="Pfam" id="PF01466">
    <property type="entry name" value="Skp1"/>
    <property type="match status" value="1"/>
</dbReference>
<comment type="similarity">
    <text evidence="2">Belongs to the SKP1 family.</text>
</comment>
<evidence type="ECO:0000256" key="1">
    <source>
        <dbReference type="ARBA" id="ARBA00004906"/>
    </source>
</evidence>
<dbReference type="InterPro" id="IPR036296">
    <property type="entry name" value="SKP1-like_dim_sf"/>
</dbReference>
<dbReference type="SUPFAM" id="SSF81382">
    <property type="entry name" value="Skp1 dimerisation domain-like"/>
    <property type="match status" value="1"/>
</dbReference>
<dbReference type="InterPro" id="IPR016897">
    <property type="entry name" value="SKP1"/>
</dbReference>
<keyword evidence="3" id="KW-0833">Ubl conjugation pathway</keyword>
<evidence type="ECO:0008006" key="8">
    <source>
        <dbReference type="Google" id="ProtNLM"/>
    </source>
</evidence>
<dbReference type="Gene3D" id="3.30.710.10">
    <property type="entry name" value="Potassium Channel Kv1.1, Chain A"/>
    <property type="match status" value="1"/>
</dbReference>
<sequence>MQKEITKYLDAQIHVGTSNSVDGGVDYTHFVSHIQNSYLTDEKGSLMVKKKSVTIRSSDGNEFLVSESAAVLSISLMKILEEKEDGLIHLSDIASRTLAMVIVYLNTHAEDGLSEDVKWSFDHEFVSGKEFDVLTCFVLAADTLQKTCLFDTVAKKMADIMKNKSVEWARREFRIENDYTPEQEEAIRNENAWAFE</sequence>
<dbReference type="InterPro" id="IPR011333">
    <property type="entry name" value="SKP1/BTB/POZ_sf"/>
</dbReference>
<dbReference type="InterPro" id="IPR016072">
    <property type="entry name" value="Skp1_comp_dimer"/>
</dbReference>
<dbReference type="SMART" id="SM00512">
    <property type="entry name" value="Skp1"/>
    <property type="match status" value="1"/>
</dbReference>
<feature type="domain" description="SKP1 component dimerisation" evidence="4">
    <location>
        <begin position="149"/>
        <end position="194"/>
    </location>
</feature>
<gene>
    <name evidence="6" type="ORF">DH2020_023205</name>
</gene>
<evidence type="ECO:0000313" key="6">
    <source>
        <dbReference type="EMBL" id="KAK6142857.1"/>
    </source>
</evidence>
<accession>A0ABR0W9C2</accession>
<dbReference type="InterPro" id="IPR001232">
    <property type="entry name" value="SKP1-like"/>
</dbReference>
<comment type="pathway">
    <text evidence="1">Protein modification; protein ubiquitination.</text>
</comment>
<dbReference type="Proteomes" id="UP001318860">
    <property type="component" value="Unassembled WGS sequence"/>
</dbReference>
<evidence type="ECO:0000259" key="5">
    <source>
        <dbReference type="Pfam" id="PF03931"/>
    </source>
</evidence>
<evidence type="ECO:0000259" key="4">
    <source>
        <dbReference type="Pfam" id="PF01466"/>
    </source>
</evidence>
<evidence type="ECO:0000313" key="7">
    <source>
        <dbReference type="Proteomes" id="UP001318860"/>
    </source>
</evidence>
<reference evidence="6 7" key="1">
    <citation type="journal article" date="2021" name="Comput. Struct. Biotechnol. J.">
        <title>De novo genome assembly of the potent medicinal plant Rehmannia glutinosa using nanopore technology.</title>
        <authorList>
            <person name="Ma L."/>
            <person name="Dong C."/>
            <person name="Song C."/>
            <person name="Wang X."/>
            <person name="Zheng X."/>
            <person name="Niu Y."/>
            <person name="Chen S."/>
            <person name="Feng W."/>
        </authorList>
    </citation>
    <scope>NUCLEOTIDE SEQUENCE [LARGE SCALE GENOMIC DNA]</scope>
    <source>
        <strain evidence="6">DH-2019</strain>
    </source>
</reference>
<name>A0ABR0W9C2_REHGL</name>